<sequence>MTTKKVFAIIAATVIALSSCGSDGDEPTQGGGGNTDKANSNKNVIKPGIPAEVTRLEFPRLQQSGNNFVVVHSTQDSYGVNYALEWDIDKKSQRWSCYQMRKGYQGSAGRYDTKKNGYPFDPELAKHGYYLDYDYFYGSGFDHGHICPSADRQYSKEANYQTFFLSNMQPQYNLFNAGIWQVLENRIRKAWTPTNTTDVLYVCKGGTIDSENNILKRVNDKLIVPKYFFCALLLKNSLGYRAIGFWMENKNEDRSRDKLTMYVKSIDELERLTGIDFFCNLPDAEENSVEGNYALKAWGLN</sequence>
<evidence type="ECO:0000256" key="2">
    <source>
        <dbReference type="PIRSR" id="PIRSR640255-2"/>
    </source>
</evidence>
<dbReference type="SMART" id="SM00477">
    <property type="entry name" value="NUC"/>
    <property type="match status" value="1"/>
</dbReference>
<dbReference type="SMART" id="SM00892">
    <property type="entry name" value="Endonuclease_NS"/>
    <property type="match status" value="1"/>
</dbReference>
<dbReference type="SUPFAM" id="SSF54060">
    <property type="entry name" value="His-Me finger endonucleases"/>
    <property type="match status" value="1"/>
</dbReference>
<comment type="caution">
    <text evidence="6">The sequence shown here is derived from an EMBL/GenBank/DDBJ whole genome shotgun (WGS) entry which is preliminary data.</text>
</comment>
<feature type="binding site" evidence="2">
    <location>
        <position position="176"/>
    </location>
    <ligand>
        <name>Mg(2+)</name>
        <dbReference type="ChEBI" id="CHEBI:18420"/>
        <note>catalytic</note>
    </ligand>
</feature>
<gene>
    <name evidence="6" type="ORF">EHV08_00850</name>
</gene>
<organism evidence="6 7">
    <name type="scientific">Prevotella koreensis</name>
    <dbReference type="NCBI Taxonomy" id="2490854"/>
    <lineage>
        <taxon>Bacteria</taxon>
        <taxon>Pseudomonadati</taxon>
        <taxon>Bacteroidota</taxon>
        <taxon>Bacteroidia</taxon>
        <taxon>Bacteroidales</taxon>
        <taxon>Prevotellaceae</taxon>
        <taxon>Prevotella</taxon>
    </lineage>
</organism>
<dbReference type="Pfam" id="PF01223">
    <property type="entry name" value="Endonuclease_NS"/>
    <property type="match status" value="1"/>
</dbReference>
<dbReference type="PANTHER" id="PTHR13966">
    <property type="entry name" value="ENDONUCLEASE RELATED"/>
    <property type="match status" value="1"/>
</dbReference>
<reference evidence="6 7" key="1">
    <citation type="submission" date="2018-12" db="EMBL/GenBank/DDBJ databases">
        <title>Genome sequencing of Prevotella sp. KCOM 3155 (= JS262).</title>
        <authorList>
            <person name="Kook J.-K."/>
            <person name="Park S.-N."/>
            <person name="Lim Y.K."/>
        </authorList>
    </citation>
    <scope>NUCLEOTIDE SEQUENCE [LARGE SCALE GENOMIC DNA]</scope>
    <source>
        <strain evidence="6 7">KCOM 3155</strain>
    </source>
</reference>
<protein>
    <submittedName>
        <fullName evidence="6">DNA/RNA non-specific endonuclease</fullName>
    </submittedName>
</protein>
<dbReference type="InterPro" id="IPR020821">
    <property type="entry name" value="ENPP1-3/EXOG-like_nuc-like"/>
</dbReference>
<keyword evidence="6" id="KW-0255">Endonuclease</keyword>
<evidence type="ECO:0000256" key="1">
    <source>
        <dbReference type="PIRSR" id="PIRSR640255-1"/>
    </source>
</evidence>
<name>A0A3S0PT12_9BACT</name>
<dbReference type="GO" id="GO:0046872">
    <property type="term" value="F:metal ion binding"/>
    <property type="evidence" value="ECO:0007669"/>
    <property type="project" value="UniProtKB-KW"/>
</dbReference>
<evidence type="ECO:0000259" key="5">
    <source>
        <dbReference type="SMART" id="SM00892"/>
    </source>
</evidence>
<dbReference type="InterPro" id="IPR044929">
    <property type="entry name" value="DNA/RNA_non-sp_Endonuclease_sf"/>
</dbReference>
<dbReference type="GO" id="GO:0016787">
    <property type="term" value="F:hydrolase activity"/>
    <property type="evidence" value="ECO:0007669"/>
    <property type="project" value="InterPro"/>
</dbReference>
<dbReference type="InterPro" id="IPR044925">
    <property type="entry name" value="His-Me_finger_sf"/>
</dbReference>
<dbReference type="InterPro" id="IPR001604">
    <property type="entry name" value="Endo_G_ENPP1-like_dom"/>
</dbReference>
<dbReference type="GO" id="GO:0003676">
    <property type="term" value="F:nucleic acid binding"/>
    <property type="evidence" value="ECO:0007669"/>
    <property type="project" value="InterPro"/>
</dbReference>
<dbReference type="PANTHER" id="PTHR13966:SF5">
    <property type="entry name" value="ENDONUCLEASE G, MITOCHONDRIAL"/>
    <property type="match status" value="1"/>
</dbReference>
<dbReference type="Gene3D" id="3.40.570.10">
    <property type="entry name" value="Extracellular Endonuclease, subunit A"/>
    <property type="match status" value="1"/>
</dbReference>
<evidence type="ECO:0000256" key="3">
    <source>
        <dbReference type="SAM" id="MobiDB-lite"/>
    </source>
</evidence>
<dbReference type="PROSITE" id="PS51257">
    <property type="entry name" value="PROKAR_LIPOPROTEIN"/>
    <property type="match status" value="1"/>
</dbReference>
<proteinExistence type="predicted"/>
<keyword evidence="2" id="KW-0479">Metal-binding</keyword>
<dbReference type="GO" id="GO:0004519">
    <property type="term" value="F:endonuclease activity"/>
    <property type="evidence" value="ECO:0007669"/>
    <property type="project" value="UniProtKB-KW"/>
</dbReference>
<accession>A0A3S0PT12</accession>
<dbReference type="AlphaFoldDB" id="A0A3S0PT12"/>
<feature type="region of interest" description="Disordered" evidence="3">
    <location>
        <begin position="21"/>
        <end position="43"/>
    </location>
</feature>
<dbReference type="EMBL" id="RYYU01000001">
    <property type="protein sequence ID" value="RUL58459.1"/>
    <property type="molecule type" value="Genomic_DNA"/>
</dbReference>
<keyword evidence="6" id="KW-0540">Nuclease</keyword>
<dbReference type="OrthoDB" id="9811262at2"/>
<feature type="domain" description="DNA/RNA non-specific endonuclease/pyrophosphatase/phosphodiesterase" evidence="5">
    <location>
        <begin position="78"/>
        <end position="284"/>
    </location>
</feature>
<dbReference type="InterPro" id="IPR040255">
    <property type="entry name" value="Non-specific_endonuclease"/>
</dbReference>
<evidence type="ECO:0000259" key="4">
    <source>
        <dbReference type="SMART" id="SM00477"/>
    </source>
</evidence>
<keyword evidence="7" id="KW-1185">Reference proteome</keyword>
<feature type="active site" description="Proton acceptor" evidence="1">
    <location>
        <position position="145"/>
    </location>
</feature>
<evidence type="ECO:0000313" key="6">
    <source>
        <dbReference type="EMBL" id="RUL58459.1"/>
    </source>
</evidence>
<feature type="domain" description="ENPP1-3/EXOG-like endonuclease/phosphodiesterase" evidence="4">
    <location>
        <begin position="79"/>
        <end position="284"/>
    </location>
</feature>
<dbReference type="RefSeq" id="WP_126677556.1">
    <property type="nucleotide sequence ID" value="NZ_RYYU01000001.1"/>
</dbReference>
<evidence type="ECO:0000313" key="7">
    <source>
        <dbReference type="Proteomes" id="UP000278983"/>
    </source>
</evidence>
<keyword evidence="6" id="KW-0378">Hydrolase</keyword>
<dbReference type="Proteomes" id="UP000278983">
    <property type="component" value="Unassembled WGS sequence"/>
</dbReference>